<evidence type="ECO:0000313" key="1">
    <source>
        <dbReference type="EMBL" id="CAD1818593.1"/>
    </source>
</evidence>
<proteinExistence type="predicted"/>
<gene>
    <name evidence="1" type="ORF">CB5_LOCUS1804</name>
</gene>
<protein>
    <submittedName>
        <fullName evidence="1">Uncharacterized protein</fullName>
    </submittedName>
</protein>
<sequence>MSLAHGDPLRRPIPHGGYESRWLSPECRLVGSDPHKHVRMSTMASSRMSSHKYQVLMSNNMECIECPKGLSLCHHVSNMEYIADVQWPNTFPLGGRTHWEPWSWFSPHVALGCYRFARERHGGARKGRSSVDSALPQRPEIAETLRVGGSVVIAPIPARRVRPGVAAKVFPSGLGNPTSSTSEAKAVRERASAALMTFKRFDPSTFDGENADPLIVELWIDFMETPLGICAL</sequence>
<name>A0A6V7NJ86_ANACO</name>
<accession>A0A6V7NJ86</accession>
<dbReference type="EMBL" id="LR862139">
    <property type="protein sequence ID" value="CAD1818593.1"/>
    <property type="molecule type" value="Genomic_DNA"/>
</dbReference>
<reference evidence="1" key="1">
    <citation type="submission" date="2020-07" db="EMBL/GenBank/DDBJ databases">
        <authorList>
            <person name="Lin J."/>
        </authorList>
    </citation>
    <scope>NUCLEOTIDE SEQUENCE</scope>
</reference>
<organism evidence="1">
    <name type="scientific">Ananas comosus var. bracteatus</name>
    <name type="common">red pineapple</name>
    <dbReference type="NCBI Taxonomy" id="296719"/>
    <lineage>
        <taxon>Eukaryota</taxon>
        <taxon>Viridiplantae</taxon>
        <taxon>Streptophyta</taxon>
        <taxon>Embryophyta</taxon>
        <taxon>Tracheophyta</taxon>
        <taxon>Spermatophyta</taxon>
        <taxon>Magnoliopsida</taxon>
        <taxon>Liliopsida</taxon>
        <taxon>Poales</taxon>
        <taxon>Bromeliaceae</taxon>
        <taxon>Bromelioideae</taxon>
        <taxon>Ananas</taxon>
    </lineage>
</organism>
<dbReference type="AlphaFoldDB" id="A0A6V7NJ86"/>